<dbReference type="PANTHER" id="PTHR39607:SF2">
    <property type="entry name" value="BZIP DOMAIN-CONTAINING PROTEIN"/>
    <property type="match status" value="1"/>
</dbReference>
<evidence type="ECO:0000313" key="2">
    <source>
        <dbReference type="EMBL" id="KAF2016059.1"/>
    </source>
</evidence>
<evidence type="ECO:0000256" key="1">
    <source>
        <dbReference type="SAM" id="MobiDB-lite"/>
    </source>
</evidence>
<dbReference type="OrthoDB" id="5387389at2759"/>
<organism evidence="2 3">
    <name type="scientific">Aaosphaeria arxii CBS 175.79</name>
    <dbReference type="NCBI Taxonomy" id="1450172"/>
    <lineage>
        <taxon>Eukaryota</taxon>
        <taxon>Fungi</taxon>
        <taxon>Dikarya</taxon>
        <taxon>Ascomycota</taxon>
        <taxon>Pezizomycotina</taxon>
        <taxon>Dothideomycetes</taxon>
        <taxon>Pleosporomycetidae</taxon>
        <taxon>Pleosporales</taxon>
        <taxon>Pleosporales incertae sedis</taxon>
        <taxon>Aaosphaeria</taxon>
    </lineage>
</organism>
<dbReference type="EMBL" id="ML978069">
    <property type="protein sequence ID" value="KAF2016059.1"/>
    <property type="molecule type" value="Genomic_DNA"/>
</dbReference>
<dbReference type="AlphaFoldDB" id="A0A6A5XT22"/>
<feature type="compositionally biased region" description="Basic and acidic residues" evidence="1">
    <location>
        <begin position="117"/>
        <end position="126"/>
    </location>
</feature>
<feature type="region of interest" description="Disordered" evidence="1">
    <location>
        <begin position="1"/>
        <end position="152"/>
    </location>
</feature>
<feature type="compositionally biased region" description="Polar residues" evidence="1">
    <location>
        <begin position="1"/>
        <end position="14"/>
    </location>
</feature>
<feature type="compositionally biased region" description="Basic and acidic residues" evidence="1">
    <location>
        <begin position="66"/>
        <end position="85"/>
    </location>
</feature>
<accession>A0A6A5XT22</accession>
<dbReference type="GeneID" id="54291279"/>
<dbReference type="RefSeq" id="XP_033384398.1">
    <property type="nucleotide sequence ID" value="XM_033533882.1"/>
</dbReference>
<sequence>MSQSQASIGQQSRPTRGGSEAAARDTSRPKQDEWTEIKDPGERRKIQNKLAQRRFREFPDPICIGGRDKQREQKEETEREMENQRRAGGSYASPEPGDIDPGQELSGLPWGGISMRHIVEAGKNKEQNSQQSSRENSVHAASRNGGSSRLGLRLTDQFARGYPAWRWFPYRAYRHPGWSTR</sequence>
<keyword evidence="3" id="KW-1185">Reference proteome</keyword>
<protein>
    <recommendedName>
        <fullName evidence="4">BZIP domain-containing protein</fullName>
    </recommendedName>
</protein>
<dbReference type="Proteomes" id="UP000799778">
    <property type="component" value="Unassembled WGS sequence"/>
</dbReference>
<gene>
    <name evidence="2" type="ORF">BU24DRAFT_492222</name>
</gene>
<dbReference type="PANTHER" id="PTHR39607">
    <property type="entry name" value="XANTHOCILLIN BIOSYNTHESIS CLUSTER TRANSCRIPTION FACTOR XANC-RELATED"/>
    <property type="match status" value="1"/>
</dbReference>
<feature type="compositionally biased region" description="Basic and acidic residues" evidence="1">
    <location>
        <begin position="22"/>
        <end position="45"/>
    </location>
</feature>
<evidence type="ECO:0000313" key="3">
    <source>
        <dbReference type="Proteomes" id="UP000799778"/>
    </source>
</evidence>
<reference evidence="2" key="1">
    <citation type="journal article" date="2020" name="Stud. Mycol.">
        <title>101 Dothideomycetes genomes: a test case for predicting lifestyles and emergence of pathogens.</title>
        <authorList>
            <person name="Haridas S."/>
            <person name="Albert R."/>
            <person name="Binder M."/>
            <person name="Bloem J."/>
            <person name="Labutti K."/>
            <person name="Salamov A."/>
            <person name="Andreopoulos B."/>
            <person name="Baker S."/>
            <person name="Barry K."/>
            <person name="Bills G."/>
            <person name="Bluhm B."/>
            <person name="Cannon C."/>
            <person name="Castanera R."/>
            <person name="Culley D."/>
            <person name="Daum C."/>
            <person name="Ezra D."/>
            <person name="Gonzalez J."/>
            <person name="Henrissat B."/>
            <person name="Kuo A."/>
            <person name="Liang C."/>
            <person name="Lipzen A."/>
            <person name="Lutzoni F."/>
            <person name="Magnuson J."/>
            <person name="Mondo S."/>
            <person name="Nolan M."/>
            <person name="Ohm R."/>
            <person name="Pangilinan J."/>
            <person name="Park H.-J."/>
            <person name="Ramirez L."/>
            <person name="Alfaro M."/>
            <person name="Sun H."/>
            <person name="Tritt A."/>
            <person name="Yoshinaga Y."/>
            <person name="Zwiers L.-H."/>
            <person name="Turgeon B."/>
            <person name="Goodwin S."/>
            <person name="Spatafora J."/>
            <person name="Crous P."/>
            <person name="Grigoriev I."/>
        </authorList>
    </citation>
    <scope>NUCLEOTIDE SEQUENCE</scope>
    <source>
        <strain evidence="2">CBS 175.79</strain>
    </source>
</reference>
<evidence type="ECO:0008006" key="4">
    <source>
        <dbReference type="Google" id="ProtNLM"/>
    </source>
</evidence>
<name>A0A6A5XT22_9PLEO</name>
<proteinExistence type="predicted"/>
<dbReference type="InterPro" id="IPR052635">
    <property type="entry name" value="Sec_Metab_Biosynth_Reg"/>
</dbReference>